<keyword evidence="2" id="KW-0732">Signal</keyword>
<dbReference type="InterPro" id="IPR005135">
    <property type="entry name" value="Endo/exonuclease/phosphatase"/>
</dbReference>
<feature type="signal peptide" evidence="2">
    <location>
        <begin position="1"/>
        <end position="18"/>
    </location>
</feature>
<proteinExistence type="predicted"/>
<sequence>MRCTTLTSLAALFTAAASTKIVDIQGVAFQSALAGQWVHNVTGVVTAKDRYGFWVSGEPSDDTRASNGLRVYSPTVAKKVEAGDLVSLSGRVSEFRQASRPNDLYLTELEIPYNLDVLSTGNVVKPVVLSRDGDRIPPSTTLSAHDTGPDGWLSVPNNVTLLESANATLYPNKYGLDFWESLEGMLVTIPSPVAANFPDMFGSVWVYGDWDIPGRNERGGLTITFVDETPDAHPGTILVGKPLDGTRLPKSVVGMALSDITGVVTYQFGYYSVLPLTAPTVLSVPSVEVTPATFSSGTQPCEITIGDYNVENMSPRSHHIPRIAEHIVKYLNSPDIVFLQEIQDDSGPRNDGVVTANKTLTALVRAITKEQAGHPHASPDSRLSTYSFVDIPPENNMDGGKAGGNIRVAYLWRPDRVTLLPGYKGNATRATEVVKDGKGTLSLSLNPGRIDPMSIAWEDTRKPLAAAWQTITGERFFTVNVHLSSKRDSSSQHGDARPPVNGHAERRTHQVNITAAFVESILSKDPLASVILAGDMNDFIQTRSVFRALDPLLHDINEVSNIDPVERYTYVYEQHTQEIDHMFVSDAVAARGTEVEHVHVNTWAGSANERASDHDPSVAKIWVCDKPREVGQGLVVQIPGGGY</sequence>
<keyword evidence="5" id="KW-1185">Reference proteome</keyword>
<name>A0A8K0UPQ4_9AGAR</name>
<dbReference type="OrthoDB" id="47488at2759"/>
<dbReference type="Proteomes" id="UP000813824">
    <property type="component" value="Unassembled WGS sequence"/>
</dbReference>
<dbReference type="CDD" id="cd04486">
    <property type="entry name" value="YhcR_OBF_like"/>
    <property type="match status" value="1"/>
</dbReference>
<feature type="domain" description="Endonuclease/exonuclease/phosphatase" evidence="3">
    <location>
        <begin position="323"/>
        <end position="614"/>
    </location>
</feature>
<dbReference type="InterPro" id="IPR036691">
    <property type="entry name" value="Endo/exonu/phosph_ase_sf"/>
</dbReference>
<evidence type="ECO:0000313" key="4">
    <source>
        <dbReference type="EMBL" id="KAH8100026.1"/>
    </source>
</evidence>
<dbReference type="AlphaFoldDB" id="A0A8K0UPQ4"/>
<dbReference type="PANTHER" id="PTHR42834">
    <property type="entry name" value="ENDONUCLEASE/EXONUCLEASE/PHOSPHATASE FAMILY PROTEIN (AFU_ORTHOLOGUE AFUA_3G09210)"/>
    <property type="match status" value="1"/>
</dbReference>
<feature type="region of interest" description="Disordered" evidence="1">
    <location>
        <begin position="486"/>
        <end position="507"/>
    </location>
</feature>
<dbReference type="PANTHER" id="PTHR42834:SF1">
    <property type="entry name" value="ENDONUCLEASE_EXONUCLEASE_PHOSPHATASE FAMILY PROTEIN (AFU_ORTHOLOGUE AFUA_3G09210)"/>
    <property type="match status" value="1"/>
</dbReference>
<evidence type="ECO:0000256" key="1">
    <source>
        <dbReference type="SAM" id="MobiDB-lite"/>
    </source>
</evidence>
<reference evidence="4" key="1">
    <citation type="journal article" date="2021" name="New Phytol.">
        <title>Evolutionary innovations through gain and loss of genes in the ectomycorrhizal Boletales.</title>
        <authorList>
            <person name="Wu G."/>
            <person name="Miyauchi S."/>
            <person name="Morin E."/>
            <person name="Kuo A."/>
            <person name="Drula E."/>
            <person name="Varga T."/>
            <person name="Kohler A."/>
            <person name="Feng B."/>
            <person name="Cao Y."/>
            <person name="Lipzen A."/>
            <person name="Daum C."/>
            <person name="Hundley H."/>
            <person name="Pangilinan J."/>
            <person name="Johnson J."/>
            <person name="Barry K."/>
            <person name="LaButti K."/>
            <person name="Ng V."/>
            <person name="Ahrendt S."/>
            <person name="Min B."/>
            <person name="Choi I.G."/>
            <person name="Park H."/>
            <person name="Plett J.M."/>
            <person name="Magnuson J."/>
            <person name="Spatafora J.W."/>
            <person name="Nagy L.G."/>
            <person name="Henrissat B."/>
            <person name="Grigoriev I.V."/>
            <person name="Yang Z.L."/>
            <person name="Xu J."/>
            <person name="Martin F.M."/>
        </authorList>
    </citation>
    <scope>NUCLEOTIDE SEQUENCE</scope>
    <source>
        <strain evidence="4">KKN 215</strain>
    </source>
</reference>
<feature type="chain" id="PRO_5035479234" evidence="2">
    <location>
        <begin position="19"/>
        <end position="643"/>
    </location>
</feature>
<organism evidence="4 5">
    <name type="scientific">Cristinia sonorae</name>
    <dbReference type="NCBI Taxonomy" id="1940300"/>
    <lineage>
        <taxon>Eukaryota</taxon>
        <taxon>Fungi</taxon>
        <taxon>Dikarya</taxon>
        <taxon>Basidiomycota</taxon>
        <taxon>Agaricomycotina</taxon>
        <taxon>Agaricomycetes</taxon>
        <taxon>Agaricomycetidae</taxon>
        <taxon>Agaricales</taxon>
        <taxon>Pleurotineae</taxon>
        <taxon>Stephanosporaceae</taxon>
        <taxon>Cristinia</taxon>
    </lineage>
</organism>
<dbReference type="Pfam" id="PF03372">
    <property type="entry name" value="Exo_endo_phos"/>
    <property type="match status" value="1"/>
</dbReference>
<protein>
    <submittedName>
        <fullName evidence="4">DNase I-like protein</fullName>
    </submittedName>
</protein>
<comment type="caution">
    <text evidence="4">The sequence shown here is derived from an EMBL/GenBank/DDBJ whole genome shotgun (WGS) entry which is preliminary data.</text>
</comment>
<accession>A0A8K0UPQ4</accession>
<feature type="compositionally biased region" description="Basic and acidic residues" evidence="1">
    <location>
        <begin position="486"/>
        <end position="496"/>
    </location>
</feature>
<evidence type="ECO:0000313" key="5">
    <source>
        <dbReference type="Proteomes" id="UP000813824"/>
    </source>
</evidence>
<evidence type="ECO:0000259" key="3">
    <source>
        <dbReference type="Pfam" id="PF03372"/>
    </source>
</evidence>
<gene>
    <name evidence="4" type="ORF">BXZ70DRAFT_200353</name>
</gene>
<dbReference type="SUPFAM" id="SSF56219">
    <property type="entry name" value="DNase I-like"/>
    <property type="match status" value="1"/>
</dbReference>
<dbReference type="GO" id="GO:0003824">
    <property type="term" value="F:catalytic activity"/>
    <property type="evidence" value="ECO:0007669"/>
    <property type="project" value="InterPro"/>
</dbReference>
<evidence type="ECO:0000256" key="2">
    <source>
        <dbReference type="SAM" id="SignalP"/>
    </source>
</evidence>
<dbReference type="EMBL" id="JAEVFJ010000017">
    <property type="protein sequence ID" value="KAH8100026.1"/>
    <property type="molecule type" value="Genomic_DNA"/>
</dbReference>
<dbReference type="Gene3D" id="3.60.10.10">
    <property type="entry name" value="Endonuclease/exonuclease/phosphatase"/>
    <property type="match status" value="1"/>
</dbReference>